<dbReference type="Proteomes" id="UP000278756">
    <property type="component" value="Chromosome 1"/>
</dbReference>
<name>A0A3G9FZR5_9CAUL</name>
<gene>
    <name evidence="2" type="ORF">EM6_0420</name>
</gene>
<dbReference type="OrthoDB" id="9797344at2"/>
<dbReference type="GO" id="GO:0016787">
    <property type="term" value="F:hydrolase activity"/>
    <property type="evidence" value="ECO:0007669"/>
    <property type="project" value="UniProtKB-KW"/>
</dbReference>
<reference evidence="3" key="1">
    <citation type="journal article" date="2017" name="Biotechnol. Biofuels">
        <title>Evaluation of environmental bacterial communities as a factor affecting the growth of duckweed Lemna minor.</title>
        <authorList>
            <person name="Ishizawa H."/>
            <person name="Kuroda M."/>
            <person name="Morikawa M."/>
            <person name="Ike M."/>
        </authorList>
    </citation>
    <scope>NUCLEOTIDE SEQUENCE [LARGE SCALE GENOMIC DNA]</scope>
    <source>
        <strain evidence="3">M6</strain>
    </source>
</reference>
<dbReference type="Gene3D" id="1.10.3210.50">
    <property type="match status" value="1"/>
</dbReference>
<dbReference type="SMART" id="SM00471">
    <property type="entry name" value="HDc"/>
    <property type="match status" value="1"/>
</dbReference>
<sequence>MDCQTQPVSKGTSRFPDAQALQKMMAARLAPSFAPHEALAEALLPHVLGSSDDGSHDVSHLQRVFKVAMTLCAAENGEAEIVAAAVLLHDCVQVEKNSPLRAEASRLSAEKASDILAAMGWEPARRKAAAHAILTHSFSANVAPETLEAKIVQDADRLDAIGFVGIARCFYTAGRMNSALYDPFDPKAEERELDDLSFALDHFETKLFKLKSGFQTAAGRDMADLRHARMKAFIEYLHEEI</sequence>
<dbReference type="Pfam" id="PF01966">
    <property type="entry name" value="HD"/>
    <property type="match status" value="1"/>
</dbReference>
<evidence type="ECO:0000259" key="1">
    <source>
        <dbReference type="SMART" id="SM00471"/>
    </source>
</evidence>
<dbReference type="AlphaFoldDB" id="A0A3G9FZR5"/>
<organism evidence="2 3">
    <name type="scientific">Asticcacaulis excentricus</name>
    <dbReference type="NCBI Taxonomy" id="78587"/>
    <lineage>
        <taxon>Bacteria</taxon>
        <taxon>Pseudomonadati</taxon>
        <taxon>Pseudomonadota</taxon>
        <taxon>Alphaproteobacteria</taxon>
        <taxon>Caulobacterales</taxon>
        <taxon>Caulobacteraceae</taxon>
        <taxon>Asticcacaulis</taxon>
    </lineage>
</organism>
<dbReference type="RefSeq" id="WP_126419930.1">
    <property type="nucleotide sequence ID" value="NZ_AP018827.1"/>
</dbReference>
<evidence type="ECO:0000313" key="2">
    <source>
        <dbReference type="EMBL" id="BBF79846.1"/>
    </source>
</evidence>
<dbReference type="PANTHER" id="PTHR33594:SF1">
    <property type="entry name" value="HD_PDEASE DOMAIN-CONTAINING PROTEIN"/>
    <property type="match status" value="1"/>
</dbReference>
<dbReference type="CDD" id="cd00077">
    <property type="entry name" value="HDc"/>
    <property type="match status" value="1"/>
</dbReference>
<protein>
    <submittedName>
        <fullName evidence="2">Metal-dependent phosphohydrolase</fullName>
    </submittedName>
</protein>
<accession>A0A3G9FZR5</accession>
<keyword evidence="2" id="KW-0378">Hydrolase</keyword>
<dbReference type="InterPro" id="IPR006674">
    <property type="entry name" value="HD_domain"/>
</dbReference>
<dbReference type="PANTHER" id="PTHR33594">
    <property type="entry name" value="SUPERFAMILY HYDROLASE, PUTATIVE (AFU_ORTHOLOGUE AFUA_1G03035)-RELATED"/>
    <property type="match status" value="1"/>
</dbReference>
<reference evidence="3" key="2">
    <citation type="journal article" date="2017" name="Plant Physiol. Biochem.">
        <title>Differential oxidative and antioxidative response of duckweed Lemna minor toward plant growth promoting/inhibiting bacteria.</title>
        <authorList>
            <person name="Ishizawa H."/>
            <person name="Kuroda M."/>
            <person name="Morikawa M."/>
            <person name="Ike M."/>
        </authorList>
    </citation>
    <scope>NUCLEOTIDE SEQUENCE [LARGE SCALE GENOMIC DNA]</scope>
    <source>
        <strain evidence="3">M6</strain>
    </source>
</reference>
<feature type="domain" description="HD/PDEase" evidence="1">
    <location>
        <begin position="53"/>
        <end position="170"/>
    </location>
</feature>
<dbReference type="InterPro" id="IPR003607">
    <property type="entry name" value="HD/PDEase_dom"/>
</dbReference>
<evidence type="ECO:0000313" key="3">
    <source>
        <dbReference type="Proteomes" id="UP000278756"/>
    </source>
</evidence>
<dbReference type="SUPFAM" id="SSF109604">
    <property type="entry name" value="HD-domain/PDEase-like"/>
    <property type="match status" value="1"/>
</dbReference>
<proteinExistence type="predicted"/>
<dbReference type="EMBL" id="AP018827">
    <property type="protein sequence ID" value="BBF79846.1"/>
    <property type="molecule type" value="Genomic_DNA"/>
</dbReference>